<evidence type="ECO:0000313" key="8">
    <source>
        <dbReference type="EMBL" id="ELZ43301.1"/>
    </source>
</evidence>
<evidence type="ECO:0000256" key="3">
    <source>
        <dbReference type="ARBA" id="ARBA00022553"/>
    </source>
</evidence>
<dbReference type="GO" id="GO:0000155">
    <property type="term" value="F:phosphorelay sensor kinase activity"/>
    <property type="evidence" value="ECO:0007669"/>
    <property type="project" value="InterPro"/>
</dbReference>
<dbReference type="SUPFAM" id="SSF47384">
    <property type="entry name" value="Homodimeric domain of signal transducing histidine kinase"/>
    <property type="match status" value="1"/>
</dbReference>
<comment type="caution">
    <text evidence="8">The sequence shown here is derived from an EMBL/GenBank/DDBJ whole genome shotgun (WGS) entry which is preliminary data.</text>
</comment>
<dbReference type="Gene3D" id="3.30.565.10">
    <property type="entry name" value="Histidine kinase-like ATPase, C-terminal domain"/>
    <property type="match status" value="1"/>
</dbReference>
<dbReference type="Pfam" id="PF00512">
    <property type="entry name" value="HisKA"/>
    <property type="match status" value="1"/>
</dbReference>
<keyword evidence="9" id="KW-1185">Reference proteome</keyword>
<dbReference type="SUPFAM" id="SSF55781">
    <property type="entry name" value="GAF domain-like"/>
    <property type="match status" value="1"/>
</dbReference>
<gene>
    <name evidence="8" type="ORF">C471_01437</name>
</gene>
<evidence type="ECO:0000256" key="6">
    <source>
        <dbReference type="ARBA" id="ARBA00023012"/>
    </source>
</evidence>
<dbReference type="EMBL" id="AOJE01000006">
    <property type="protein sequence ID" value="ELZ43301.1"/>
    <property type="molecule type" value="Genomic_DNA"/>
</dbReference>
<name>M0E6A1_9EURY</name>
<evidence type="ECO:0000256" key="4">
    <source>
        <dbReference type="ARBA" id="ARBA00022679"/>
    </source>
</evidence>
<dbReference type="EC" id="2.7.13.3" evidence="2"/>
<dbReference type="RefSeq" id="WP_004045990.1">
    <property type="nucleotide sequence ID" value="NZ_AOJE01000006.1"/>
</dbReference>
<dbReference type="InterPro" id="IPR005467">
    <property type="entry name" value="His_kinase_dom"/>
</dbReference>
<dbReference type="SMART" id="SM00387">
    <property type="entry name" value="HATPase_c"/>
    <property type="match status" value="1"/>
</dbReference>
<proteinExistence type="predicted"/>
<dbReference type="eggNOG" id="arCOG02333">
    <property type="taxonomic scope" value="Archaea"/>
</dbReference>
<dbReference type="SMART" id="SM00065">
    <property type="entry name" value="GAF"/>
    <property type="match status" value="1"/>
</dbReference>
<accession>M0E6A1</accession>
<dbReference type="PROSITE" id="PS50109">
    <property type="entry name" value="HIS_KIN"/>
    <property type="match status" value="1"/>
</dbReference>
<keyword evidence="4" id="KW-0808">Transferase</keyword>
<sequence>MHRRSAVTYVGDDPDVRARVSHAVESAWSGSWAPDDRAIATDVLLEADEETDLQPLSDACGIVTTGDAATDPSVADRLAATPDRVPVIVVLETATAEGFRLALRAGADDVVAGSESDASESESEADPLVGRLLDAVEPRRARLGSDDAARLREVLLDAGSTLMSTRSDEVDTKIRWTMENVGEHAELDRMVCYLREGEMFEPAYTWCPEGCDTALRPIGGFPDGGSLSTFENVVRSSVPPGSTDRSADGDDAALEEGKAPATVLVPLVADWNLIGVLTFETDAWRVWTDEEVDLYRTFADLIAYTIARNDRRLELRRRTEQLEQFSAVVSHDLRNPLNVLSGYLETVKREVPESTYEPMDRAVTRMETLIDNLLMLAKRGETIGDTELISVAGVAEEAWQTVRAPDATLTIADEVGQVRADPTRLRQVFENLFRNAVDHAGPGVTVEIGPRSGDAGDGMYIADDGPGVPPDVRDSLFDSGFSTADSSGIGLAIVDRIVDAHGWEVDVHNDGGAVFEVAFKAEAAVTPA</sequence>
<dbReference type="InterPro" id="IPR003594">
    <property type="entry name" value="HATPase_dom"/>
</dbReference>
<dbReference type="Proteomes" id="UP000011514">
    <property type="component" value="Unassembled WGS sequence"/>
</dbReference>
<dbReference type="SMART" id="SM00388">
    <property type="entry name" value="HisKA"/>
    <property type="match status" value="1"/>
</dbReference>
<dbReference type="Pfam" id="PF01590">
    <property type="entry name" value="GAF"/>
    <property type="match status" value="1"/>
</dbReference>
<evidence type="ECO:0000256" key="1">
    <source>
        <dbReference type="ARBA" id="ARBA00000085"/>
    </source>
</evidence>
<dbReference type="InterPro" id="IPR036890">
    <property type="entry name" value="HATPase_C_sf"/>
</dbReference>
<dbReference type="Gene3D" id="3.30.450.40">
    <property type="match status" value="1"/>
</dbReference>
<dbReference type="InterPro" id="IPR003018">
    <property type="entry name" value="GAF"/>
</dbReference>
<dbReference type="AlphaFoldDB" id="M0E6A1"/>
<dbReference type="InterPro" id="IPR050736">
    <property type="entry name" value="Sensor_HK_Regulatory"/>
</dbReference>
<dbReference type="PRINTS" id="PR00344">
    <property type="entry name" value="BCTRLSENSOR"/>
</dbReference>
<dbReference type="InterPro" id="IPR036097">
    <property type="entry name" value="HisK_dim/P_sf"/>
</dbReference>
<dbReference type="Pfam" id="PF02518">
    <property type="entry name" value="HATPase_c"/>
    <property type="match status" value="1"/>
</dbReference>
<dbReference type="PATRIC" id="fig|1227484.4.peg.292"/>
<protein>
    <recommendedName>
        <fullName evidence="2">histidine kinase</fullName>
        <ecNumber evidence="2">2.7.13.3</ecNumber>
    </recommendedName>
</protein>
<feature type="domain" description="Histidine kinase" evidence="7">
    <location>
        <begin position="328"/>
        <end position="523"/>
    </location>
</feature>
<keyword evidence="3" id="KW-0597">Phosphoprotein</keyword>
<dbReference type="STRING" id="1227484.C471_01437"/>
<evidence type="ECO:0000256" key="2">
    <source>
        <dbReference type="ARBA" id="ARBA00012438"/>
    </source>
</evidence>
<organism evidence="8 9">
    <name type="scientific">Halorubrum saccharovorum DSM 1137</name>
    <dbReference type="NCBI Taxonomy" id="1227484"/>
    <lineage>
        <taxon>Archaea</taxon>
        <taxon>Methanobacteriati</taxon>
        <taxon>Methanobacteriota</taxon>
        <taxon>Stenosarchaea group</taxon>
        <taxon>Halobacteria</taxon>
        <taxon>Halobacteriales</taxon>
        <taxon>Haloferacaceae</taxon>
        <taxon>Halorubrum</taxon>
    </lineage>
</organism>
<dbReference type="SUPFAM" id="SSF55874">
    <property type="entry name" value="ATPase domain of HSP90 chaperone/DNA topoisomerase II/histidine kinase"/>
    <property type="match status" value="1"/>
</dbReference>
<evidence type="ECO:0000313" key="9">
    <source>
        <dbReference type="Proteomes" id="UP000011514"/>
    </source>
</evidence>
<evidence type="ECO:0000259" key="7">
    <source>
        <dbReference type="PROSITE" id="PS50109"/>
    </source>
</evidence>
<dbReference type="PANTHER" id="PTHR43711">
    <property type="entry name" value="TWO-COMPONENT HISTIDINE KINASE"/>
    <property type="match status" value="1"/>
</dbReference>
<dbReference type="Gene3D" id="1.10.287.130">
    <property type="match status" value="1"/>
</dbReference>
<reference evidence="8 9" key="1">
    <citation type="journal article" date="2014" name="PLoS Genet.">
        <title>Phylogenetically driven sequencing of extremely halophilic archaea reveals strategies for static and dynamic osmo-response.</title>
        <authorList>
            <person name="Becker E.A."/>
            <person name="Seitzer P.M."/>
            <person name="Tritt A."/>
            <person name="Larsen D."/>
            <person name="Krusor M."/>
            <person name="Yao A.I."/>
            <person name="Wu D."/>
            <person name="Madern D."/>
            <person name="Eisen J.A."/>
            <person name="Darling A.E."/>
            <person name="Facciotti M.T."/>
        </authorList>
    </citation>
    <scope>NUCLEOTIDE SEQUENCE [LARGE SCALE GENOMIC DNA]</scope>
    <source>
        <strain evidence="8 9">DSM 1137</strain>
    </source>
</reference>
<dbReference type="OrthoDB" id="8127at2157"/>
<dbReference type="CDD" id="cd00082">
    <property type="entry name" value="HisKA"/>
    <property type="match status" value="1"/>
</dbReference>
<comment type="catalytic activity">
    <reaction evidence="1">
        <text>ATP + protein L-histidine = ADP + protein N-phospho-L-histidine.</text>
        <dbReference type="EC" id="2.7.13.3"/>
    </reaction>
</comment>
<keyword evidence="5 8" id="KW-0418">Kinase</keyword>
<dbReference type="InterPro" id="IPR029016">
    <property type="entry name" value="GAF-like_dom_sf"/>
</dbReference>
<evidence type="ECO:0000256" key="5">
    <source>
        <dbReference type="ARBA" id="ARBA00022777"/>
    </source>
</evidence>
<keyword evidence="6" id="KW-0902">Two-component regulatory system</keyword>
<dbReference type="PANTHER" id="PTHR43711:SF1">
    <property type="entry name" value="HISTIDINE KINASE 1"/>
    <property type="match status" value="1"/>
</dbReference>
<dbReference type="InterPro" id="IPR003661">
    <property type="entry name" value="HisK_dim/P_dom"/>
</dbReference>
<dbReference type="InterPro" id="IPR004358">
    <property type="entry name" value="Sig_transdc_His_kin-like_C"/>
</dbReference>